<dbReference type="Proteomes" id="UP001497516">
    <property type="component" value="Chromosome 9"/>
</dbReference>
<dbReference type="AlphaFoldDB" id="A0AAV2GLU2"/>
<protein>
    <recommendedName>
        <fullName evidence="2">KIB1-4 beta-propeller domain-containing protein</fullName>
    </recommendedName>
</protein>
<proteinExistence type="predicted"/>
<gene>
    <name evidence="3" type="ORF">LTRI10_LOCUS49777</name>
</gene>
<dbReference type="PANTHER" id="PTHR40891">
    <property type="entry name" value="DUF295 DOMAIN-CONTAINING PROTEIN"/>
    <property type="match status" value="1"/>
</dbReference>
<evidence type="ECO:0000313" key="4">
    <source>
        <dbReference type="Proteomes" id="UP001497516"/>
    </source>
</evidence>
<organism evidence="3 4">
    <name type="scientific">Linum trigynum</name>
    <dbReference type="NCBI Taxonomy" id="586398"/>
    <lineage>
        <taxon>Eukaryota</taxon>
        <taxon>Viridiplantae</taxon>
        <taxon>Streptophyta</taxon>
        <taxon>Embryophyta</taxon>
        <taxon>Tracheophyta</taxon>
        <taxon>Spermatophyta</taxon>
        <taxon>Magnoliopsida</taxon>
        <taxon>eudicotyledons</taxon>
        <taxon>Gunneridae</taxon>
        <taxon>Pentapetalae</taxon>
        <taxon>rosids</taxon>
        <taxon>fabids</taxon>
        <taxon>Malpighiales</taxon>
        <taxon>Linaceae</taxon>
        <taxon>Linum</taxon>
    </lineage>
</organism>
<evidence type="ECO:0000313" key="3">
    <source>
        <dbReference type="EMBL" id="CAL1410350.1"/>
    </source>
</evidence>
<feature type="domain" description="KIB1-4 beta-propeller" evidence="2">
    <location>
        <begin position="51"/>
        <end position="315"/>
    </location>
</feature>
<dbReference type="PANTHER" id="PTHR40891:SF1">
    <property type="entry name" value="DUF295 DOMAIN-CONTAINING PROTEIN"/>
    <property type="match status" value="1"/>
</dbReference>
<evidence type="ECO:0000256" key="1">
    <source>
        <dbReference type="SAM" id="MobiDB-lite"/>
    </source>
</evidence>
<keyword evidence="4" id="KW-1185">Reference proteome</keyword>
<dbReference type="Pfam" id="PF03478">
    <property type="entry name" value="Beta-prop_KIB1-4"/>
    <property type="match status" value="1"/>
</dbReference>
<sequence>MKATKETNQRQTAPPPPPHRHHHPNRREPPTLTPEPWLVYTHEKKIKSQTFYSSSEQRSHFRNFHKMRNRLICAHCQCWLLLVHINKRDFSLFNPATMEEVQLPRMPRILDSFDSCAVSSPPNNDDCCIVVLIEYCYLKKQSTLFFCKPGDDDDDKGWRKQRVEPEEGQCGNPHASHLSYFQNVASFNGDLYVVAACCESLLKVQFVIDDNGDTSIKLLDLKLRRPNLNWADPYFVRTTLMSSSFLIQASPTELMTVELYYGDQRDTVEYSYEICRIEGFEAGVIRIELYRANFEEEKWEHVEELPKDTAIFLGFLQDNVVSYEVPSRQDLDRGGGVSSREHGVLHVSVVVYDPRLNLSQQLELLGSTGS</sequence>
<evidence type="ECO:0000259" key="2">
    <source>
        <dbReference type="Pfam" id="PF03478"/>
    </source>
</evidence>
<dbReference type="EMBL" id="OZ034822">
    <property type="protein sequence ID" value="CAL1410350.1"/>
    <property type="molecule type" value="Genomic_DNA"/>
</dbReference>
<dbReference type="InterPro" id="IPR005174">
    <property type="entry name" value="KIB1-4_b-propeller"/>
</dbReference>
<accession>A0AAV2GLU2</accession>
<name>A0AAV2GLU2_9ROSI</name>
<feature type="region of interest" description="Disordered" evidence="1">
    <location>
        <begin position="1"/>
        <end position="34"/>
    </location>
</feature>
<reference evidence="3 4" key="1">
    <citation type="submission" date="2024-04" db="EMBL/GenBank/DDBJ databases">
        <authorList>
            <person name="Fracassetti M."/>
        </authorList>
    </citation>
    <scope>NUCLEOTIDE SEQUENCE [LARGE SCALE GENOMIC DNA]</scope>
</reference>